<keyword evidence="13 18" id="KW-0804">Transcription</keyword>
<keyword evidence="9 18" id="KW-0862">Zinc</keyword>
<comment type="function">
    <text evidence="19">E7 protein has both transforming and trans-activating activities.</text>
</comment>
<keyword evidence="16 18" id="KW-0899">Viral immunoevasion</keyword>
<keyword evidence="8 18" id="KW-1114">Inhibition of host interferon signaling pathway by virus</keyword>
<evidence type="ECO:0000256" key="8">
    <source>
        <dbReference type="ARBA" id="ARBA00022830"/>
    </source>
</evidence>
<evidence type="ECO:0000256" key="15">
    <source>
        <dbReference type="ARBA" id="ARBA00023258"/>
    </source>
</evidence>
<gene>
    <name evidence="18 20" type="primary">E7</name>
</gene>
<dbReference type="GO" id="GO:0030430">
    <property type="term" value="C:host cell cytoplasm"/>
    <property type="evidence" value="ECO:0007669"/>
    <property type="project" value="UniProtKB-SubCell"/>
</dbReference>
<dbReference type="Proteomes" id="UP000290492">
    <property type="component" value="Segment"/>
</dbReference>
<dbReference type="GO" id="GO:0006351">
    <property type="term" value="P:DNA-templated transcription"/>
    <property type="evidence" value="ECO:0007669"/>
    <property type="project" value="UniProtKB-UniRule"/>
</dbReference>
<evidence type="ECO:0000256" key="12">
    <source>
        <dbReference type="ARBA" id="ARBA00023159"/>
    </source>
</evidence>
<organism evidence="20">
    <name type="scientific">Gammapapillomavirus 9</name>
    <dbReference type="NCBI Taxonomy" id="1175851"/>
    <lineage>
        <taxon>Viruses</taxon>
        <taxon>Monodnaviria</taxon>
        <taxon>Shotokuvirae</taxon>
        <taxon>Cossaviricota</taxon>
        <taxon>Papovaviricetes</taxon>
        <taxon>Zurhausenvirales</taxon>
        <taxon>Papillomaviridae</taxon>
        <taxon>Firstpapillomavirinae</taxon>
        <taxon>Gammapapillomavirus</taxon>
    </lineage>
</organism>
<keyword evidence="14 18" id="KW-1035">Host cytoplasm</keyword>
<dbReference type="PIRSF" id="PIRSF003407">
    <property type="entry name" value="Papvi_E7"/>
    <property type="match status" value="1"/>
</dbReference>
<evidence type="ECO:0000256" key="9">
    <source>
        <dbReference type="ARBA" id="ARBA00022833"/>
    </source>
</evidence>
<comment type="similarity">
    <text evidence="18 19">Belongs to the papillomaviridae E7 protein family.</text>
</comment>
<sequence>MQGSVATIADVELHLEDLVLPVDLLSNESLSLDDVPEEEHLSPFKVDSCCEKCHRCIRTCVIATTGAISALEQLLLSSELSFLCAGCAKSTVRNGRSF</sequence>
<protein>
    <recommendedName>
        <fullName evidence="18 19">Protein E7</fullName>
    </recommendedName>
</protein>
<comment type="subcellular location">
    <subcellularLocation>
        <location evidence="18">Host cytoplasm</location>
    </subcellularLocation>
    <subcellularLocation>
        <location evidence="18">Host nucleus</location>
    </subcellularLocation>
    <text evidence="18">Predominantly found in the host nucleus.</text>
</comment>
<keyword evidence="7 18" id="KW-0863">Zinc-finger</keyword>
<dbReference type="Pfam" id="PF00527">
    <property type="entry name" value="E7"/>
    <property type="match status" value="1"/>
</dbReference>
<evidence type="ECO:0000256" key="5">
    <source>
        <dbReference type="ARBA" id="ARBA00022632"/>
    </source>
</evidence>
<keyword evidence="5 18" id="KW-1090">Inhibition of host innate immune response by virus</keyword>
<evidence type="ECO:0000256" key="10">
    <source>
        <dbReference type="ARBA" id="ARBA00023015"/>
    </source>
</evidence>
<comment type="function">
    <text evidence="18">Plays a role in viral genome replication by driving entry of quiescent cells into the cell cycle. Stimulation of progression from G1 to S phase allows the virus to efficiently use the cellular DNA replicating machinery to achieve viral genome replication. E7 protein has both transforming and trans-activating activities. Induces the disassembly of the E2F1 transcription factor from RB1, with subsequent transcriptional activation of E2F1-regulated S-phase genes. Interferes with host histone deacetylation mediated by HDAC1 and HDAC2, leading to transcription activation. Plays also a role in the inhibition of both antiviral and antiproliferative functions of host interferon alpha. Interaction with host TMEM173/STING impairs the ability of TMEM173/STING to sense cytosolic DNA and promote the production of type I interferon (IFN-alpha and IFN-beta).</text>
</comment>
<dbReference type="GO" id="GO:0003700">
    <property type="term" value="F:DNA-binding transcription factor activity"/>
    <property type="evidence" value="ECO:0007669"/>
    <property type="project" value="UniProtKB-UniRule"/>
</dbReference>
<evidence type="ECO:0000256" key="6">
    <source>
        <dbReference type="ARBA" id="ARBA00022723"/>
    </source>
</evidence>
<evidence type="ECO:0000256" key="4">
    <source>
        <dbReference type="ARBA" id="ARBA00022581"/>
    </source>
</evidence>
<keyword evidence="4 18" id="KW-0945">Host-virus interaction</keyword>
<evidence type="ECO:0000256" key="13">
    <source>
        <dbReference type="ARBA" id="ARBA00023163"/>
    </source>
</evidence>
<dbReference type="GO" id="GO:0042025">
    <property type="term" value="C:host cell nucleus"/>
    <property type="evidence" value="ECO:0007669"/>
    <property type="project" value="UniProtKB-SubCell"/>
</dbReference>
<evidence type="ECO:0000256" key="3">
    <source>
        <dbReference type="ARBA" id="ARBA00022562"/>
    </source>
</evidence>
<keyword evidence="3 18" id="KW-1048">Host nucleus</keyword>
<comment type="PTM">
    <text evidence="18">Highly phosphorylated.</text>
</comment>
<evidence type="ECO:0000256" key="17">
    <source>
        <dbReference type="ARBA" id="ARBA00023309"/>
    </source>
</evidence>
<dbReference type="InterPro" id="IPR000148">
    <property type="entry name" value="Papilloma_E7"/>
</dbReference>
<dbReference type="GO" id="GO:0003677">
    <property type="term" value="F:DNA binding"/>
    <property type="evidence" value="ECO:0007669"/>
    <property type="project" value="UniProtKB-UniRule"/>
</dbReference>
<feature type="short sequence motif" description="Nuclear export signal" evidence="18">
    <location>
        <begin position="68"/>
        <end position="76"/>
    </location>
</feature>
<keyword evidence="10 18" id="KW-0805">Transcription regulation</keyword>
<accession>A0A2D2ALI5</accession>
<dbReference type="HAMAP" id="MF_04004">
    <property type="entry name" value="PPV_E7"/>
    <property type="match status" value="1"/>
</dbReference>
<keyword evidence="12 18" id="KW-0010">Activator</keyword>
<name>A0A2D2ALI5_9PAPI</name>
<dbReference type="GO" id="GO:0008270">
    <property type="term" value="F:zinc ion binding"/>
    <property type="evidence" value="ECO:0007669"/>
    <property type="project" value="UniProtKB-KW"/>
</dbReference>
<dbReference type="GO" id="GO:0019904">
    <property type="term" value="F:protein domain specific binding"/>
    <property type="evidence" value="ECO:0007669"/>
    <property type="project" value="UniProtKB-UniRule"/>
</dbReference>
<keyword evidence="6 18" id="KW-0479">Metal-binding</keyword>
<comment type="caution">
    <text evidence="18">Lacks conserved residue(s) required for the propagation of feature annotation.</text>
</comment>
<keyword evidence="2 18" id="KW-0244">Early protein</keyword>
<evidence type="ECO:0000256" key="16">
    <source>
        <dbReference type="ARBA" id="ARBA00023280"/>
    </source>
</evidence>
<evidence type="ECO:0000256" key="1">
    <source>
        <dbReference type="ARBA" id="ARBA00022504"/>
    </source>
</evidence>
<keyword evidence="17 18" id="KW-1078">G1/S host cell cycle checkpoint dysregulation by virus</keyword>
<evidence type="ECO:0000313" key="20">
    <source>
        <dbReference type="EMBL" id="ATQ38318.1"/>
    </source>
</evidence>
<reference evidence="20" key="1">
    <citation type="journal article" date="2018" name="MSphere">
        <title>Metagenomic Discovery of 83 New Human Papillomavirus Types in Patients with Immunodeficiency.</title>
        <authorList>
            <person name="Pastrana D.V."/>
            <person name="Peretti A."/>
            <person name="Welch N.L."/>
            <person name="Borgogna C."/>
            <person name="Olivero C."/>
            <person name="Badolato R."/>
            <person name="Notarangelo L.D."/>
            <person name="Gariglio M."/>
            <person name="FitzGerald P.C."/>
            <person name="McIntosh C.E."/>
            <person name="Reeves J."/>
            <person name="Starrett G.J."/>
            <person name="Bliskovsky V."/>
            <person name="Velez D."/>
            <person name="Brownell I."/>
            <person name="Yarchoan R."/>
            <person name="Wyvill K.M."/>
            <person name="Uldrick T.S."/>
            <person name="Maldarelli F."/>
            <person name="Lisco A."/>
            <person name="Sereti I."/>
            <person name="Gonzalez C.M."/>
            <person name="Androphy E.J."/>
            <person name="McBride A.A."/>
            <person name="Van Doorslaer K."/>
            <person name="Garcia F."/>
            <person name="Dvoretzky I."/>
            <person name="Liu J.S."/>
            <person name="Han J."/>
            <person name="Murphy P.M."/>
            <person name="McDermott D.H."/>
            <person name="Buck C.B."/>
        </authorList>
    </citation>
    <scope>NUCLEOTIDE SEQUENCE</scope>
    <source>
        <strain evidence="20">Gamma09_w23c101c</strain>
    </source>
</reference>
<dbReference type="EMBL" id="MF588711">
    <property type="protein sequence ID" value="ATQ38318.1"/>
    <property type="molecule type" value="Genomic_DNA"/>
</dbReference>
<evidence type="ECO:0000256" key="2">
    <source>
        <dbReference type="ARBA" id="ARBA00022518"/>
    </source>
</evidence>
<dbReference type="SUPFAM" id="SSF161234">
    <property type="entry name" value="E7 C-terminal domain-like"/>
    <property type="match status" value="1"/>
</dbReference>
<keyword evidence="1 18" id="KW-1121">Modulation of host cell cycle by virus</keyword>
<dbReference type="GO" id="GO:0039645">
    <property type="term" value="P:symbiont-mediated perturbation of host cell cycle G1/S transition checkpoint"/>
    <property type="evidence" value="ECO:0007669"/>
    <property type="project" value="UniProtKB-UniRule"/>
</dbReference>
<dbReference type="GO" id="GO:0039502">
    <property type="term" value="P:symbiont-mediated suppression of host type I interferon-mediated signaling pathway"/>
    <property type="evidence" value="ECO:0007669"/>
    <property type="project" value="UniProtKB-UniRule"/>
</dbReference>
<proteinExistence type="inferred from homology"/>
<dbReference type="Gene3D" id="3.30.160.330">
    <property type="match status" value="1"/>
</dbReference>
<evidence type="ECO:0000256" key="11">
    <source>
        <dbReference type="ARBA" id="ARBA00023125"/>
    </source>
</evidence>
<keyword evidence="11 18" id="KW-0238">DNA-binding</keyword>
<evidence type="ECO:0000256" key="19">
    <source>
        <dbReference type="PIRNR" id="PIRNR003407"/>
    </source>
</evidence>
<evidence type="ECO:0000256" key="14">
    <source>
        <dbReference type="ARBA" id="ARBA00023200"/>
    </source>
</evidence>
<dbReference type="GO" id="GO:0052170">
    <property type="term" value="P:symbiont-mediated suppression of host innate immune response"/>
    <property type="evidence" value="ECO:0007669"/>
    <property type="project" value="UniProtKB-KW"/>
</dbReference>
<comment type="subunit">
    <text evidence="18">Homodimer. Homooligomer. Interacts with host RB1; this interaction induces dissociation of RB1-E2F1 complex thereby disrupting RB1 activity. Interacts with host EP300; this interaction represses EP300 transcriptional activity. Interacts with protein E2; this interaction inhibits E7 oncogenic activity. Interacts with host TMEM173/STING; this interaction impairs the ability of TMEM173/STING to sense cytosolic DNA and promote the production of type I interferon (IFN-alpha and IFN-beta).</text>
</comment>
<evidence type="ECO:0000256" key="7">
    <source>
        <dbReference type="ARBA" id="ARBA00022771"/>
    </source>
</evidence>
<keyword evidence="15" id="KW-0922">Interferon antiviral system evasion</keyword>
<comment type="domain">
    <text evidence="18">The E7 terminal domain is an intrinsically disordered domain, whose flexibility and conformational transitions confer target adaptability to the oncoprotein. It allows adaptation to a variety of protein targets and exposes the PEST degradation sequence that regulates its turnover in the cell.</text>
</comment>
<evidence type="ECO:0000256" key="18">
    <source>
        <dbReference type="HAMAP-Rule" id="MF_04004"/>
    </source>
</evidence>